<keyword evidence="1" id="KW-0472">Membrane</keyword>
<protein>
    <submittedName>
        <fullName evidence="2">Uncharacterized protein</fullName>
    </submittedName>
</protein>
<keyword evidence="1" id="KW-1133">Transmembrane helix</keyword>
<keyword evidence="1" id="KW-0812">Transmembrane</keyword>
<reference evidence="2" key="1">
    <citation type="journal article" date="2021" name="Proc. Natl. Acad. Sci. U.S.A.">
        <title>A Catalog of Tens of Thousands of Viruses from Human Metagenomes Reveals Hidden Associations with Chronic Diseases.</title>
        <authorList>
            <person name="Tisza M.J."/>
            <person name="Buck C.B."/>
        </authorList>
    </citation>
    <scope>NUCLEOTIDE SEQUENCE</scope>
    <source>
        <strain evidence="2">Ctnaj7</strain>
    </source>
</reference>
<accession>A0A8S5VMP9</accession>
<proteinExistence type="predicted"/>
<name>A0A8S5VMP9_9CAUD</name>
<evidence type="ECO:0000256" key="1">
    <source>
        <dbReference type="SAM" id="Phobius"/>
    </source>
</evidence>
<sequence>MVCFLLQLFMFVNILVYMMIQYGLDNLHRIKYSPSNVTSVLTSH</sequence>
<dbReference type="EMBL" id="BK035305">
    <property type="protein sequence ID" value="DAG92365.1"/>
    <property type="molecule type" value="Genomic_DNA"/>
</dbReference>
<evidence type="ECO:0000313" key="2">
    <source>
        <dbReference type="EMBL" id="DAG92365.1"/>
    </source>
</evidence>
<organism evidence="2">
    <name type="scientific">Ackermannviridae sp</name>
    <dbReference type="NCBI Taxonomy" id="2831612"/>
    <lineage>
        <taxon>Viruses</taxon>
        <taxon>Duplodnaviria</taxon>
        <taxon>Heunggongvirae</taxon>
        <taxon>Uroviricota</taxon>
        <taxon>Caudoviricetes</taxon>
        <taxon>Pantevenvirales</taxon>
        <taxon>Ackermannviridae</taxon>
    </lineage>
</organism>
<feature type="transmembrane region" description="Helical" evidence="1">
    <location>
        <begin position="6"/>
        <end position="24"/>
    </location>
</feature>